<comment type="similarity">
    <text evidence="5">Belongs to the TRAFAC class myosin-kinesin ATPase superfamily. Kinesin family.</text>
</comment>
<feature type="domain" description="Kinesin motor" evidence="6">
    <location>
        <begin position="9"/>
        <end position="128"/>
    </location>
</feature>
<dbReference type="AlphaFoldDB" id="A0A6G0ZIJ6"/>
<evidence type="ECO:0000313" key="7">
    <source>
        <dbReference type="EMBL" id="KAF0770943.1"/>
    </source>
</evidence>
<evidence type="ECO:0000256" key="3">
    <source>
        <dbReference type="ARBA" id="ARBA00022840"/>
    </source>
</evidence>
<dbReference type="InterPro" id="IPR027417">
    <property type="entry name" value="P-loop_NTPase"/>
</dbReference>
<evidence type="ECO:0000256" key="4">
    <source>
        <dbReference type="ARBA" id="ARBA00023212"/>
    </source>
</evidence>
<dbReference type="GO" id="GO:0008017">
    <property type="term" value="F:microtubule binding"/>
    <property type="evidence" value="ECO:0007669"/>
    <property type="project" value="InterPro"/>
</dbReference>
<keyword evidence="4" id="KW-0963">Cytoplasm</keyword>
<keyword evidence="2" id="KW-0547">Nucleotide-binding</keyword>
<organism evidence="7 8">
    <name type="scientific">Aphis craccivora</name>
    <name type="common">Cowpea aphid</name>
    <dbReference type="NCBI Taxonomy" id="307492"/>
    <lineage>
        <taxon>Eukaryota</taxon>
        <taxon>Metazoa</taxon>
        <taxon>Ecdysozoa</taxon>
        <taxon>Arthropoda</taxon>
        <taxon>Hexapoda</taxon>
        <taxon>Insecta</taxon>
        <taxon>Pterygota</taxon>
        <taxon>Neoptera</taxon>
        <taxon>Paraneoptera</taxon>
        <taxon>Hemiptera</taxon>
        <taxon>Sternorrhyncha</taxon>
        <taxon>Aphidomorpha</taxon>
        <taxon>Aphidoidea</taxon>
        <taxon>Aphididae</taxon>
        <taxon>Aphidini</taxon>
        <taxon>Aphis</taxon>
        <taxon>Aphis</taxon>
    </lineage>
</organism>
<keyword evidence="8" id="KW-1185">Reference proteome</keyword>
<dbReference type="SUPFAM" id="SSF52540">
    <property type="entry name" value="P-loop containing nucleoside triphosphate hydrolases"/>
    <property type="match status" value="1"/>
</dbReference>
<comment type="caution">
    <text evidence="5">Lacks conserved residue(s) required for the propagation of feature annotation.</text>
</comment>
<dbReference type="GO" id="GO:0015630">
    <property type="term" value="C:microtubule cytoskeleton"/>
    <property type="evidence" value="ECO:0007669"/>
    <property type="project" value="UniProtKB-ARBA"/>
</dbReference>
<dbReference type="PROSITE" id="PS50067">
    <property type="entry name" value="KINESIN_MOTOR_2"/>
    <property type="match status" value="1"/>
</dbReference>
<comment type="caution">
    <text evidence="7">The sequence shown here is derived from an EMBL/GenBank/DDBJ whole genome shotgun (WGS) entry which is preliminary data.</text>
</comment>
<dbReference type="PANTHER" id="PTHR21608">
    <property type="entry name" value="KINESIN-LIKE PROTEIN CG14535"/>
    <property type="match status" value="1"/>
</dbReference>
<comment type="subcellular location">
    <subcellularLocation>
        <location evidence="1">Cytoplasm</location>
        <location evidence="1">Cytoskeleton</location>
    </subcellularLocation>
</comment>
<proteinExistence type="inferred from homology"/>
<evidence type="ECO:0000256" key="5">
    <source>
        <dbReference type="PROSITE-ProRule" id="PRU00283"/>
    </source>
</evidence>
<evidence type="ECO:0000256" key="2">
    <source>
        <dbReference type="ARBA" id="ARBA00022741"/>
    </source>
</evidence>
<gene>
    <name evidence="7" type="ORF">FWK35_00018584</name>
</gene>
<sequence>MIAENILKIITVILRVTKGAGDEQPAATADPSNFMSVDKKHRQLTLIDPNAPPASDGSRRVGVAAPKMFAFDALFTQEDSQVDVCSATLMDVIHAVIHGTDGSVFCFGHQNLVCSLNNYAVASEIHAG</sequence>
<reference evidence="7 8" key="1">
    <citation type="submission" date="2019-08" db="EMBL/GenBank/DDBJ databases">
        <title>Whole genome of Aphis craccivora.</title>
        <authorList>
            <person name="Voronova N.V."/>
            <person name="Shulinski R.S."/>
            <person name="Bandarenka Y.V."/>
            <person name="Zhorov D.G."/>
            <person name="Warner D."/>
        </authorList>
    </citation>
    <scope>NUCLEOTIDE SEQUENCE [LARGE SCALE GENOMIC DNA]</scope>
    <source>
        <strain evidence="7">180601</strain>
        <tissue evidence="7">Whole Body</tissue>
    </source>
</reference>
<dbReference type="InterPro" id="IPR036961">
    <property type="entry name" value="Kinesin_motor_dom_sf"/>
</dbReference>
<protein>
    <submittedName>
        <fullName evidence="7">Kinesin-like protein KIF26A</fullName>
    </submittedName>
</protein>
<accession>A0A6G0ZIJ6</accession>
<dbReference type="GO" id="GO:0007018">
    <property type="term" value="P:microtubule-based movement"/>
    <property type="evidence" value="ECO:0007669"/>
    <property type="project" value="InterPro"/>
</dbReference>
<dbReference type="PANTHER" id="PTHR21608:SF7">
    <property type="entry name" value="KINESIN-LIKE PROTEIN CG14535"/>
    <property type="match status" value="1"/>
</dbReference>
<dbReference type="Gene3D" id="3.40.850.10">
    <property type="entry name" value="Kinesin motor domain"/>
    <property type="match status" value="1"/>
</dbReference>
<dbReference type="GO" id="GO:0003777">
    <property type="term" value="F:microtubule motor activity"/>
    <property type="evidence" value="ECO:0007669"/>
    <property type="project" value="InterPro"/>
</dbReference>
<dbReference type="InterPro" id="IPR001752">
    <property type="entry name" value="Kinesin_motor_dom"/>
</dbReference>
<dbReference type="OrthoDB" id="8862460at2759"/>
<keyword evidence="4" id="KW-0206">Cytoskeleton</keyword>
<dbReference type="InterPro" id="IPR027640">
    <property type="entry name" value="Kinesin-like_fam"/>
</dbReference>
<evidence type="ECO:0000256" key="1">
    <source>
        <dbReference type="ARBA" id="ARBA00004245"/>
    </source>
</evidence>
<dbReference type="Proteomes" id="UP000478052">
    <property type="component" value="Unassembled WGS sequence"/>
</dbReference>
<evidence type="ECO:0000313" key="8">
    <source>
        <dbReference type="Proteomes" id="UP000478052"/>
    </source>
</evidence>
<dbReference type="GO" id="GO:0005524">
    <property type="term" value="F:ATP binding"/>
    <property type="evidence" value="ECO:0007669"/>
    <property type="project" value="UniProtKB-KW"/>
</dbReference>
<evidence type="ECO:0000259" key="6">
    <source>
        <dbReference type="PROSITE" id="PS50067"/>
    </source>
</evidence>
<dbReference type="EMBL" id="VUJU01000362">
    <property type="protein sequence ID" value="KAF0770943.1"/>
    <property type="molecule type" value="Genomic_DNA"/>
</dbReference>
<name>A0A6G0ZIJ6_APHCR</name>
<keyword evidence="3" id="KW-0067">ATP-binding</keyword>